<dbReference type="Proteomes" id="UP000694407">
    <property type="component" value="Unplaced"/>
</dbReference>
<keyword evidence="2" id="KW-0812">Transmembrane</keyword>
<dbReference type="AlphaFoldDB" id="A0A8C6EMP1"/>
<keyword evidence="2" id="KW-1133">Transmembrane helix</keyword>
<dbReference type="GO" id="GO:0019815">
    <property type="term" value="C:B cell receptor complex"/>
    <property type="evidence" value="ECO:0007669"/>
    <property type="project" value="TreeGrafter"/>
</dbReference>
<dbReference type="GO" id="GO:0019901">
    <property type="term" value="F:protein kinase binding"/>
    <property type="evidence" value="ECO:0007669"/>
    <property type="project" value="TreeGrafter"/>
</dbReference>
<dbReference type="InterPro" id="IPR026072">
    <property type="entry name" value="Lime1"/>
</dbReference>
<proteinExistence type="predicted"/>
<gene>
    <name evidence="3" type="primary">Lime1</name>
</gene>
<feature type="region of interest" description="Disordered" evidence="1">
    <location>
        <begin position="224"/>
        <end position="245"/>
    </location>
</feature>
<reference evidence="3" key="2">
    <citation type="submission" date="2025-09" db="UniProtKB">
        <authorList>
            <consortium name="Ensembl"/>
        </authorList>
    </citation>
    <scope>IDENTIFICATION</scope>
</reference>
<dbReference type="PANTHER" id="PTHR47740:SF1">
    <property type="entry name" value="LCK-INTERACTING TRANSMEMBRANE ADAPTER 1"/>
    <property type="match status" value="1"/>
</dbReference>
<dbReference type="GO" id="GO:0050853">
    <property type="term" value="P:B cell receptor signaling pathway"/>
    <property type="evidence" value="ECO:0007669"/>
    <property type="project" value="InterPro"/>
</dbReference>
<dbReference type="GO" id="GO:0050852">
    <property type="term" value="P:T cell receptor signaling pathway"/>
    <property type="evidence" value="ECO:0007669"/>
    <property type="project" value="InterPro"/>
</dbReference>
<sequence length="395" mass="42792">MVKVQAEYPFSPGVPSWRWKGGCPWVRSGVSGMLSQNRGRSPPTEGGAQVGLPFVCPILKPAPVPLSSAPRPLPHRMGQPVPLALPTLWVLGCFSLLLWLWVLCTACHRYVCCAGFLVGPHHLLVQTGVRGRPVQRLCENLYIGLASAADHPCTYCGPWPNDALAPRTRVLRHRARLQGSMKPVQVQVRHQAVGAAPRPTQQHPPRPASMDLLHPHWLEVPRSSTRPQAAPSIFPPQQLPKASPVSPSPFIGPEDTYSNIGLAAIPRASLASSPVVWAGTRLTIGCARPGPAARPLVAEYACIQKLKGTGQGPQELQQGTAERIPTAQVDILYSRVCKSESRDPGLIKNQLDLKGGGSILAPRNDLTCETLPLRDLSMDSRPLENVYESIQEMGP</sequence>
<evidence type="ECO:0000313" key="3">
    <source>
        <dbReference type="Ensembl" id="ENSMMMP00000001197.1"/>
    </source>
</evidence>
<evidence type="ECO:0000256" key="2">
    <source>
        <dbReference type="SAM" id="Phobius"/>
    </source>
</evidence>
<organism evidence="3 4">
    <name type="scientific">Marmota marmota marmota</name>
    <name type="common">Alpine marmot</name>
    <dbReference type="NCBI Taxonomy" id="9994"/>
    <lineage>
        <taxon>Eukaryota</taxon>
        <taxon>Metazoa</taxon>
        <taxon>Chordata</taxon>
        <taxon>Craniata</taxon>
        <taxon>Vertebrata</taxon>
        <taxon>Euteleostomi</taxon>
        <taxon>Mammalia</taxon>
        <taxon>Eutheria</taxon>
        <taxon>Euarchontoglires</taxon>
        <taxon>Glires</taxon>
        <taxon>Rodentia</taxon>
        <taxon>Sciuromorpha</taxon>
        <taxon>Sciuridae</taxon>
        <taxon>Xerinae</taxon>
        <taxon>Marmotini</taxon>
        <taxon>Marmota</taxon>
    </lineage>
</organism>
<feature type="transmembrane region" description="Helical" evidence="2">
    <location>
        <begin position="81"/>
        <end position="102"/>
    </location>
</feature>
<protein>
    <recommendedName>
        <fullName evidence="5">Lck-interacting transmembrane adapter 1</fullName>
    </recommendedName>
</protein>
<evidence type="ECO:0008006" key="5">
    <source>
        <dbReference type="Google" id="ProtNLM"/>
    </source>
</evidence>
<keyword evidence="4" id="KW-1185">Reference proteome</keyword>
<reference evidence="3" key="1">
    <citation type="submission" date="2025-08" db="UniProtKB">
        <authorList>
            <consortium name="Ensembl"/>
        </authorList>
    </citation>
    <scope>IDENTIFICATION</scope>
</reference>
<dbReference type="Ensembl" id="ENSMMMT00000001348.1">
    <property type="protein sequence ID" value="ENSMMMP00000001197.1"/>
    <property type="gene ID" value="ENSMMMG00000001114.1"/>
</dbReference>
<dbReference type="Pfam" id="PF15332">
    <property type="entry name" value="LIME1"/>
    <property type="match status" value="1"/>
</dbReference>
<name>A0A8C6EMP1_MARMA</name>
<keyword evidence="2" id="KW-0472">Membrane</keyword>
<dbReference type="GeneTree" id="ENSGT00510000050080"/>
<accession>A0A8C6EMP1</accession>
<evidence type="ECO:0000313" key="4">
    <source>
        <dbReference type="Proteomes" id="UP000694407"/>
    </source>
</evidence>
<dbReference type="PANTHER" id="PTHR47740">
    <property type="entry name" value="LCK-INTERACTING TRANSMEMBRANE ADAPTER 1, LIME1"/>
    <property type="match status" value="1"/>
</dbReference>
<evidence type="ECO:0000256" key="1">
    <source>
        <dbReference type="SAM" id="MobiDB-lite"/>
    </source>
</evidence>